<keyword evidence="1" id="KW-0812">Transmembrane</keyword>
<name>A0ABM8UFB3_9GAMM</name>
<proteinExistence type="predicted"/>
<evidence type="ECO:0000313" key="2">
    <source>
        <dbReference type="EMBL" id="CAG4973027.1"/>
    </source>
</evidence>
<evidence type="ECO:0008006" key="4">
    <source>
        <dbReference type="Google" id="ProtNLM"/>
    </source>
</evidence>
<sequence length="90" mass="9521">MFLTPRQAQLAFVPVLSLVMSGVISLVMTALHANGSKAFVAAWLSGWLLAFIVALPVALVVVPMVRNVLSRLTRPVDIPSAGVKIPVTGQ</sequence>
<reference evidence="2 3" key="1">
    <citation type="submission" date="2021-04" db="EMBL/GenBank/DDBJ databases">
        <authorList>
            <person name="Rodrigo-Torres L."/>
            <person name="Arahal R. D."/>
            <person name="Lucena T."/>
        </authorList>
    </citation>
    <scope>NUCLEOTIDE SEQUENCE [LARGE SCALE GENOMIC DNA]</scope>
    <source>
        <strain evidence="2 3">CECT 30171</strain>
    </source>
</reference>
<dbReference type="EMBL" id="OU015430">
    <property type="protein sequence ID" value="CAG4973027.1"/>
    <property type="molecule type" value="Genomic_DNA"/>
</dbReference>
<dbReference type="Pfam" id="PF11391">
    <property type="entry name" value="DUF2798"/>
    <property type="match status" value="1"/>
</dbReference>
<dbReference type="RefSeq" id="WP_215217977.1">
    <property type="nucleotide sequence ID" value="NZ_OU015430.1"/>
</dbReference>
<evidence type="ECO:0000313" key="3">
    <source>
        <dbReference type="Proteomes" id="UP000680116"/>
    </source>
</evidence>
<gene>
    <name evidence="2" type="ORF">LYB30171_01359</name>
</gene>
<organism evidence="2 3">
    <name type="scientific">Novilysobacter luteus</name>
    <dbReference type="NCBI Taxonomy" id="2822368"/>
    <lineage>
        <taxon>Bacteria</taxon>
        <taxon>Pseudomonadati</taxon>
        <taxon>Pseudomonadota</taxon>
        <taxon>Gammaproteobacteria</taxon>
        <taxon>Lysobacterales</taxon>
        <taxon>Lysobacteraceae</taxon>
        <taxon>Novilysobacter</taxon>
    </lineage>
</organism>
<evidence type="ECO:0000256" key="1">
    <source>
        <dbReference type="SAM" id="Phobius"/>
    </source>
</evidence>
<keyword evidence="3" id="KW-1185">Reference proteome</keyword>
<keyword evidence="1" id="KW-0472">Membrane</keyword>
<accession>A0ABM8UFB3</accession>
<dbReference type="InterPro" id="IPR021529">
    <property type="entry name" value="DUF2798"/>
</dbReference>
<feature type="transmembrane region" description="Helical" evidence="1">
    <location>
        <begin position="12"/>
        <end position="33"/>
    </location>
</feature>
<protein>
    <recommendedName>
        <fullName evidence="4">DUF2798 domain-containing protein</fullName>
    </recommendedName>
</protein>
<keyword evidence="1" id="KW-1133">Transmembrane helix</keyword>
<dbReference type="Proteomes" id="UP000680116">
    <property type="component" value="Chromosome"/>
</dbReference>
<feature type="transmembrane region" description="Helical" evidence="1">
    <location>
        <begin position="39"/>
        <end position="65"/>
    </location>
</feature>